<evidence type="ECO:0000256" key="4">
    <source>
        <dbReference type="ARBA" id="ARBA00022842"/>
    </source>
</evidence>
<reference evidence="5" key="1">
    <citation type="submission" date="2022-05" db="EMBL/GenBank/DDBJ databases">
        <title>Novel bacterial taxa in a minimal lignocellulolytic consortium and its capacity to transform plastics disclosed by genome-resolved metagenomics.</title>
        <authorList>
            <person name="Rodriguez C.A.D."/>
            <person name="Diaz-Garcia L."/>
            <person name="Herrera K."/>
            <person name="Tarazona N.A."/>
            <person name="Sproer C."/>
            <person name="Overmann J."/>
            <person name="Jimenez D.J."/>
        </authorList>
    </citation>
    <scope>NUCLEOTIDE SEQUENCE</scope>
    <source>
        <strain evidence="5">MAG5</strain>
    </source>
</reference>
<name>A0A9J6ZC53_9BACL</name>
<dbReference type="PRINTS" id="PR00413">
    <property type="entry name" value="HADHALOGNASE"/>
</dbReference>
<dbReference type="Proteomes" id="UP001056756">
    <property type="component" value="Chromosome"/>
</dbReference>
<evidence type="ECO:0000313" key="5">
    <source>
        <dbReference type="EMBL" id="URN93758.1"/>
    </source>
</evidence>
<protein>
    <submittedName>
        <fullName evidence="5">HAD family hydrolase</fullName>
    </submittedName>
</protein>
<dbReference type="PANTHER" id="PTHR46470:SF2">
    <property type="entry name" value="GLYCERALDEHYDE 3-PHOSPHATE PHOSPHATASE"/>
    <property type="match status" value="1"/>
</dbReference>
<dbReference type="InterPro" id="IPR036412">
    <property type="entry name" value="HAD-like_sf"/>
</dbReference>
<dbReference type="GO" id="GO:0044281">
    <property type="term" value="P:small molecule metabolic process"/>
    <property type="evidence" value="ECO:0007669"/>
    <property type="project" value="UniProtKB-ARBA"/>
</dbReference>
<evidence type="ECO:0000256" key="1">
    <source>
        <dbReference type="ARBA" id="ARBA00001946"/>
    </source>
</evidence>
<dbReference type="NCBIfam" id="TIGR01549">
    <property type="entry name" value="HAD-SF-IA-v1"/>
    <property type="match status" value="1"/>
</dbReference>
<dbReference type="Gene3D" id="1.10.150.520">
    <property type="match status" value="1"/>
</dbReference>
<sequence length="222" mass="26042">MIKAVIFDLDGTLLDRESSLKEFLFAQYNALIALQKIEYSIFRQRFIELHQRGYVWKDVVYRQLIDEYQLNITSKELLEDYLERFQHHCIGFSGMEEMLNELKIKNLKLGIITNGYSQFQRSNIRGLGITDYFDVIVVSEEEKIKKPATEIFERMLQRLQVCASEAIYVGDHPQNDVKGSITAGMTGIWKEDYYYERPEVTCQTIKELMEVIEIIKEVNGDN</sequence>
<evidence type="ECO:0000256" key="2">
    <source>
        <dbReference type="ARBA" id="ARBA00022723"/>
    </source>
</evidence>
<proteinExistence type="predicted"/>
<dbReference type="GO" id="GO:0016791">
    <property type="term" value="F:phosphatase activity"/>
    <property type="evidence" value="ECO:0007669"/>
    <property type="project" value="TreeGrafter"/>
</dbReference>
<organism evidence="5 6">
    <name type="scientific">Candidatus Pristimantibacillus lignocellulolyticus</name>
    <dbReference type="NCBI Taxonomy" id="2994561"/>
    <lineage>
        <taxon>Bacteria</taxon>
        <taxon>Bacillati</taxon>
        <taxon>Bacillota</taxon>
        <taxon>Bacilli</taxon>
        <taxon>Bacillales</taxon>
        <taxon>Paenibacillaceae</taxon>
        <taxon>Candidatus Pristimantibacillus</taxon>
    </lineage>
</organism>
<evidence type="ECO:0000256" key="3">
    <source>
        <dbReference type="ARBA" id="ARBA00022801"/>
    </source>
</evidence>
<dbReference type="EMBL" id="CP097899">
    <property type="protein sequence ID" value="URN93758.1"/>
    <property type="molecule type" value="Genomic_DNA"/>
</dbReference>
<dbReference type="GO" id="GO:0046872">
    <property type="term" value="F:metal ion binding"/>
    <property type="evidence" value="ECO:0007669"/>
    <property type="project" value="UniProtKB-KW"/>
</dbReference>
<evidence type="ECO:0000313" key="6">
    <source>
        <dbReference type="Proteomes" id="UP001056756"/>
    </source>
</evidence>
<keyword evidence="4" id="KW-0460">Magnesium</keyword>
<dbReference type="PANTHER" id="PTHR46470">
    <property type="entry name" value="N-ACYLNEURAMINATE-9-PHOSPHATASE"/>
    <property type="match status" value="1"/>
</dbReference>
<dbReference type="InterPro" id="IPR051400">
    <property type="entry name" value="HAD-like_hydrolase"/>
</dbReference>
<keyword evidence="2" id="KW-0479">Metal-binding</keyword>
<accession>A0A9J6ZC53</accession>
<comment type="cofactor">
    <cofactor evidence="1">
        <name>Mg(2+)</name>
        <dbReference type="ChEBI" id="CHEBI:18420"/>
    </cofactor>
</comment>
<dbReference type="InterPro" id="IPR006439">
    <property type="entry name" value="HAD-SF_hydro_IA"/>
</dbReference>
<dbReference type="SUPFAM" id="SSF56784">
    <property type="entry name" value="HAD-like"/>
    <property type="match status" value="1"/>
</dbReference>
<dbReference type="Gene3D" id="3.40.50.1000">
    <property type="entry name" value="HAD superfamily/HAD-like"/>
    <property type="match status" value="1"/>
</dbReference>
<dbReference type="InterPro" id="IPR023214">
    <property type="entry name" value="HAD_sf"/>
</dbReference>
<keyword evidence="3 5" id="KW-0378">Hydrolase</keyword>
<gene>
    <name evidence="5" type="ORF">NAG76_18290</name>
</gene>
<dbReference type="KEGG" id="plig:NAG76_18290"/>
<dbReference type="SFLD" id="SFLDS00003">
    <property type="entry name" value="Haloacid_Dehalogenase"/>
    <property type="match status" value="1"/>
</dbReference>
<dbReference type="Pfam" id="PF13419">
    <property type="entry name" value="HAD_2"/>
    <property type="match status" value="1"/>
</dbReference>
<dbReference type="SFLD" id="SFLDG01129">
    <property type="entry name" value="C1.5:_HAD__Beta-PGM__Phosphata"/>
    <property type="match status" value="1"/>
</dbReference>
<dbReference type="InterPro" id="IPR041492">
    <property type="entry name" value="HAD_2"/>
</dbReference>
<dbReference type="AlphaFoldDB" id="A0A9J6ZC53"/>